<reference evidence="7 8" key="1">
    <citation type="submission" date="2015-04" db="EMBL/GenBank/DDBJ databases">
        <title>Complete genome sequence of Schizopora paradoxa KUC8140, a cosmopolitan wood degrader in East Asia.</title>
        <authorList>
            <consortium name="DOE Joint Genome Institute"/>
            <person name="Min B."/>
            <person name="Park H."/>
            <person name="Jang Y."/>
            <person name="Kim J.-J."/>
            <person name="Kim K.H."/>
            <person name="Pangilinan J."/>
            <person name="Lipzen A."/>
            <person name="Riley R."/>
            <person name="Grigoriev I.V."/>
            <person name="Spatafora J.W."/>
            <person name="Choi I.-G."/>
        </authorList>
    </citation>
    <scope>NUCLEOTIDE SEQUENCE [LARGE SCALE GENOMIC DNA]</scope>
    <source>
        <strain evidence="7 8">KUC8140</strain>
    </source>
</reference>
<evidence type="ECO:0000256" key="1">
    <source>
        <dbReference type="ARBA" id="ARBA00004141"/>
    </source>
</evidence>
<dbReference type="GO" id="GO:0005886">
    <property type="term" value="C:plasma membrane"/>
    <property type="evidence" value="ECO:0007669"/>
    <property type="project" value="TreeGrafter"/>
</dbReference>
<feature type="transmembrane region" description="Helical" evidence="6">
    <location>
        <begin position="247"/>
        <end position="267"/>
    </location>
</feature>
<feature type="transmembrane region" description="Helical" evidence="6">
    <location>
        <begin position="83"/>
        <end position="104"/>
    </location>
</feature>
<feature type="transmembrane region" description="Helical" evidence="6">
    <location>
        <begin position="605"/>
        <end position="627"/>
    </location>
</feature>
<feature type="transmembrane region" description="Helical" evidence="6">
    <location>
        <begin position="466"/>
        <end position="490"/>
    </location>
</feature>
<feature type="transmembrane region" description="Helical" evidence="6">
    <location>
        <begin position="204"/>
        <end position="227"/>
    </location>
</feature>
<dbReference type="InParanoid" id="A0A0H2S8D8"/>
<sequence>MHPPAPSDQQPRRQTRRTSTSTLRDPDAAQRGAHTKSHVTTARRAWGTVTLHLKKHVGVGILCAVAYFDPGNWSVDLQAGSQFGYKLLFVVLISGICAVFLQILAAKLGSVTGLDLAAHCRLLLHDHPRYPRLVRRVFLYPLYVLSEVAIISTDLAELLGSAIGLVLLFPKLPLSVAVMLTALDVIFILALGDSKQRGRPLRMLELIIIILVVVVFICFIILIVKVSPKWPEVFEGYLPSKTLVQPSGLYAAIGILGATVMPHALYLGSHMATQDRISMTPTPPELPAPSTGTSNGRRSFRTVLRGLFSIRKTQHGDEVDVTTPYGERENNTLAFVKAHLTHGIADIVLSLLGFAVAINSAILVLAGAVFFFGPGRNSMTQAAGLFDAHDLIRNFIGKPAALIFALALVCSGQSASITATLAGQIVSEGFIQWSVSPFLRRLITRLLSLIPSMVVAVVVGRPGIDTLLVVSQVVLSIVLPFVMFPLVWLTSSTIVMRVKRPRDLVTDDITITTKTSTDESEKEEEIEEKKPGSSKLGATMDDDEAAVVISASASIEDCCDDIILSSSKAKGKEKACDVVQLETVLPVDDDTTQFVDYSNGWALSILSYAIWIVVVVANGYLIVTLAID</sequence>
<feature type="region of interest" description="Disordered" evidence="5">
    <location>
        <begin position="515"/>
        <end position="538"/>
    </location>
</feature>
<dbReference type="PRINTS" id="PR00447">
    <property type="entry name" value="NATRESASSCMP"/>
</dbReference>
<feature type="transmembrane region" description="Helical" evidence="6">
    <location>
        <begin position="400"/>
        <end position="422"/>
    </location>
</feature>
<name>A0A0H2S8D8_9AGAM</name>
<feature type="transmembrane region" description="Helical" evidence="6">
    <location>
        <begin position="347"/>
        <end position="372"/>
    </location>
</feature>
<organism evidence="7 8">
    <name type="scientific">Schizopora paradoxa</name>
    <dbReference type="NCBI Taxonomy" id="27342"/>
    <lineage>
        <taxon>Eukaryota</taxon>
        <taxon>Fungi</taxon>
        <taxon>Dikarya</taxon>
        <taxon>Basidiomycota</taxon>
        <taxon>Agaricomycotina</taxon>
        <taxon>Agaricomycetes</taxon>
        <taxon>Hymenochaetales</taxon>
        <taxon>Schizoporaceae</taxon>
        <taxon>Schizopora</taxon>
    </lineage>
</organism>
<evidence type="ECO:0000256" key="4">
    <source>
        <dbReference type="ARBA" id="ARBA00023136"/>
    </source>
</evidence>
<evidence type="ECO:0000256" key="5">
    <source>
        <dbReference type="SAM" id="MobiDB-lite"/>
    </source>
</evidence>
<dbReference type="GO" id="GO:0034755">
    <property type="term" value="P:iron ion transmembrane transport"/>
    <property type="evidence" value="ECO:0007669"/>
    <property type="project" value="TreeGrafter"/>
</dbReference>
<keyword evidence="4 6" id="KW-0472">Membrane</keyword>
<dbReference type="InterPro" id="IPR001046">
    <property type="entry name" value="NRAMP_fam"/>
</dbReference>
<feature type="region of interest" description="Disordered" evidence="5">
    <location>
        <begin position="1"/>
        <end position="38"/>
    </location>
</feature>
<dbReference type="AlphaFoldDB" id="A0A0H2S8D8"/>
<dbReference type="Pfam" id="PF01566">
    <property type="entry name" value="Nramp"/>
    <property type="match status" value="2"/>
</dbReference>
<evidence type="ECO:0000256" key="2">
    <source>
        <dbReference type="ARBA" id="ARBA00022692"/>
    </source>
</evidence>
<accession>A0A0H2S8D8</accession>
<evidence type="ECO:0000313" key="7">
    <source>
        <dbReference type="EMBL" id="KLO20492.1"/>
    </source>
</evidence>
<dbReference type="GO" id="GO:0015086">
    <property type="term" value="F:cadmium ion transmembrane transporter activity"/>
    <property type="evidence" value="ECO:0007669"/>
    <property type="project" value="TreeGrafter"/>
</dbReference>
<dbReference type="NCBIfam" id="NF037982">
    <property type="entry name" value="Nramp_1"/>
    <property type="match status" value="1"/>
</dbReference>
<dbReference type="EMBL" id="KQ085882">
    <property type="protein sequence ID" value="KLO20492.1"/>
    <property type="molecule type" value="Genomic_DNA"/>
</dbReference>
<proteinExistence type="predicted"/>
<dbReference type="GO" id="GO:0030026">
    <property type="term" value="P:intracellular manganese ion homeostasis"/>
    <property type="evidence" value="ECO:0007669"/>
    <property type="project" value="TreeGrafter"/>
</dbReference>
<dbReference type="PANTHER" id="PTHR11706:SF101">
    <property type="entry name" value="MANGANESE TRANSPORTER SMF1"/>
    <property type="match status" value="1"/>
</dbReference>
<gene>
    <name evidence="7" type="ORF">SCHPADRAFT_991847</name>
</gene>
<dbReference type="Proteomes" id="UP000053477">
    <property type="component" value="Unassembled WGS sequence"/>
</dbReference>
<evidence type="ECO:0000256" key="3">
    <source>
        <dbReference type="ARBA" id="ARBA00022989"/>
    </source>
</evidence>
<keyword evidence="3 6" id="KW-1133">Transmembrane helix</keyword>
<dbReference type="FunCoup" id="A0A0H2S8D8">
    <property type="interactions" value="150"/>
</dbReference>
<protein>
    <submittedName>
        <fullName evidence="7">Natural resistance-associated macrophage protein</fullName>
    </submittedName>
</protein>
<dbReference type="STRING" id="27342.A0A0H2S8D8"/>
<keyword evidence="8" id="KW-1185">Reference proteome</keyword>
<dbReference type="PANTHER" id="PTHR11706">
    <property type="entry name" value="SOLUTE CARRIER PROTEIN FAMILY 11 MEMBER"/>
    <property type="match status" value="1"/>
</dbReference>
<comment type="subcellular location">
    <subcellularLocation>
        <location evidence="1">Membrane</location>
        <topology evidence="1">Multi-pass membrane protein</topology>
    </subcellularLocation>
</comment>
<evidence type="ECO:0000313" key="8">
    <source>
        <dbReference type="Proteomes" id="UP000053477"/>
    </source>
</evidence>
<feature type="transmembrane region" description="Helical" evidence="6">
    <location>
        <begin position="442"/>
        <end position="460"/>
    </location>
</feature>
<dbReference type="NCBIfam" id="TIGR01197">
    <property type="entry name" value="nramp"/>
    <property type="match status" value="1"/>
</dbReference>
<dbReference type="GO" id="GO:0005384">
    <property type="term" value="F:manganese ion transmembrane transporter activity"/>
    <property type="evidence" value="ECO:0007669"/>
    <property type="project" value="TreeGrafter"/>
</dbReference>
<dbReference type="OrthoDB" id="409173at2759"/>
<feature type="transmembrane region" description="Helical" evidence="6">
    <location>
        <begin position="174"/>
        <end position="192"/>
    </location>
</feature>
<keyword evidence="2 6" id="KW-0812">Transmembrane</keyword>
<evidence type="ECO:0000256" key="6">
    <source>
        <dbReference type="SAM" id="Phobius"/>
    </source>
</evidence>